<evidence type="ECO:0000259" key="4">
    <source>
        <dbReference type="PROSITE" id="PS51767"/>
    </source>
</evidence>
<dbReference type="EMBL" id="QKWP01002214">
    <property type="protein sequence ID" value="RIB04264.1"/>
    <property type="molecule type" value="Genomic_DNA"/>
</dbReference>
<dbReference type="Gene3D" id="2.40.70.10">
    <property type="entry name" value="Acid Proteases"/>
    <property type="match status" value="3"/>
</dbReference>
<dbReference type="PANTHER" id="PTHR47966">
    <property type="entry name" value="BETA-SITE APP-CLEAVING ENZYME, ISOFORM A-RELATED"/>
    <property type="match status" value="1"/>
</dbReference>
<feature type="domain" description="Peptidase A1" evidence="4">
    <location>
        <begin position="73"/>
        <end position="374"/>
    </location>
</feature>
<dbReference type="InterPro" id="IPR021109">
    <property type="entry name" value="Peptidase_aspartic_dom_sf"/>
</dbReference>
<dbReference type="GO" id="GO:0004190">
    <property type="term" value="F:aspartic-type endopeptidase activity"/>
    <property type="evidence" value="ECO:0007669"/>
    <property type="project" value="InterPro"/>
</dbReference>
<dbReference type="SUPFAM" id="SSF50630">
    <property type="entry name" value="Acid proteases"/>
    <property type="match status" value="1"/>
</dbReference>
<evidence type="ECO:0000313" key="6">
    <source>
        <dbReference type="Proteomes" id="UP000266673"/>
    </source>
</evidence>
<gene>
    <name evidence="5" type="ORF">C2G38_2222816</name>
</gene>
<organism evidence="5 6">
    <name type="scientific">Gigaspora rosea</name>
    <dbReference type="NCBI Taxonomy" id="44941"/>
    <lineage>
        <taxon>Eukaryota</taxon>
        <taxon>Fungi</taxon>
        <taxon>Fungi incertae sedis</taxon>
        <taxon>Mucoromycota</taxon>
        <taxon>Glomeromycotina</taxon>
        <taxon>Glomeromycetes</taxon>
        <taxon>Diversisporales</taxon>
        <taxon>Gigasporaceae</taxon>
        <taxon>Gigaspora</taxon>
    </lineage>
</organism>
<comment type="similarity">
    <text evidence="1">Belongs to the peptidase A1 family.</text>
</comment>
<dbReference type="OrthoDB" id="15189at2759"/>
<feature type="disulfide bond" evidence="2">
    <location>
        <begin position="292"/>
        <end position="326"/>
    </location>
</feature>
<keyword evidence="3" id="KW-0732">Signal</keyword>
<comment type="caution">
    <text evidence="5">The sequence shown here is derived from an EMBL/GenBank/DDBJ whole genome shotgun (WGS) entry which is preliminary data.</text>
</comment>
<dbReference type="PANTHER" id="PTHR47966:SF51">
    <property type="entry name" value="BETA-SITE APP-CLEAVING ENZYME, ISOFORM A-RELATED"/>
    <property type="match status" value="1"/>
</dbReference>
<evidence type="ECO:0000256" key="1">
    <source>
        <dbReference type="ARBA" id="ARBA00007447"/>
    </source>
</evidence>
<dbReference type="Pfam" id="PF00026">
    <property type="entry name" value="Asp"/>
    <property type="match status" value="2"/>
</dbReference>
<proteinExistence type="inferred from homology"/>
<dbReference type="InterPro" id="IPR034164">
    <property type="entry name" value="Pepsin-like_dom"/>
</dbReference>
<dbReference type="GO" id="GO:0006508">
    <property type="term" value="P:proteolysis"/>
    <property type="evidence" value="ECO:0007669"/>
    <property type="project" value="InterPro"/>
</dbReference>
<evidence type="ECO:0000256" key="2">
    <source>
        <dbReference type="PIRSR" id="PIRSR601461-2"/>
    </source>
</evidence>
<dbReference type="InterPro" id="IPR001461">
    <property type="entry name" value="Aspartic_peptidase_A1"/>
</dbReference>
<feature type="disulfide bond" evidence="2">
    <location>
        <begin position="104"/>
        <end position="109"/>
    </location>
</feature>
<dbReference type="CDD" id="cd05471">
    <property type="entry name" value="pepsin_like"/>
    <property type="match status" value="1"/>
</dbReference>
<feature type="chain" id="PRO_5017212949" evidence="3">
    <location>
        <begin position="20"/>
        <end position="374"/>
    </location>
</feature>
<keyword evidence="2" id="KW-1015">Disulfide bond</keyword>
<dbReference type="Proteomes" id="UP000266673">
    <property type="component" value="Unassembled WGS sequence"/>
</dbReference>
<name>A0A397U232_9GLOM</name>
<dbReference type="PROSITE" id="PS51767">
    <property type="entry name" value="PEPTIDASE_A1"/>
    <property type="match status" value="1"/>
</dbReference>
<dbReference type="PRINTS" id="PR00792">
    <property type="entry name" value="PEPSIN"/>
</dbReference>
<evidence type="ECO:0000313" key="5">
    <source>
        <dbReference type="EMBL" id="RIB04264.1"/>
    </source>
</evidence>
<keyword evidence="6" id="KW-1185">Reference proteome</keyword>
<reference evidence="5 6" key="1">
    <citation type="submission" date="2018-06" db="EMBL/GenBank/DDBJ databases">
        <title>Comparative genomics reveals the genomic features of Rhizophagus irregularis, R. cerebriforme, R. diaphanum and Gigaspora rosea, and their symbiotic lifestyle signature.</title>
        <authorList>
            <person name="Morin E."/>
            <person name="San Clemente H."/>
            <person name="Chen E.C.H."/>
            <person name="De La Providencia I."/>
            <person name="Hainaut M."/>
            <person name="Kuo A."/>
            <person name="Kohler A."/>
            <person name="Murat C."/>
            <person name="Tang N."/>
            <person name="Roy S."/>
            <person name="Loubradou J."/>
            <person name="Henrissat B."/>
            <person name="Grigoriev I.V."/>
            <person name="Corradi N."/>
            <person name="Roux C."/>
            <person name="Martin F.M."/>
        </authorList>
    </citation>
    <scope>NUCLEOTIDE SEQUENCE [LARGE SCALE GENOMIC DNA]</scope>
    <source>
        <strain evidence="5 6">DAOM 194757</strain>
    </source>
</reference>
<dbReference type="STRING" id="44941.A0A397U232"/>
<evidence type="ECO:0000256" key="3">
    <source>
        <dbReference type="SAM" id="SignalP"/>
    </source>
</evidence>
<accession>A0A397U232</accession>
<feature type="signal peptide" evidence="3">
    <location>
        <begin position="1"/>
        <end position="19"/>
    </location>
</feature>
<dbReference type="AlphaFoldDB" id="A0A397U232"/>
<sequence length="374" mass="41339">MHILHIFVLITSILLLVNASPPKSSKSYTIPLKKKTISNSLILHYASGSSAATNKKRSTNVSLADEFSNDDAYFCEITLGKNEQKFNVMIDTGFGDVLIPSINCTSAGCENKAKYNPINDTSFKPKNKSFGYDYLGGNVFGIRGITTSMNISGYISGINNFGLHFGLVSVFPESFEFDEFDGIIGLAPEDDDLITPHEDNFIENIGEDFLDPNQIFSLKIGRHADQTESELTIGGIDPSKYTGELVYTQIAITAGQDYWTIFIDEFSINNKSLSFKPNPNAIENDGMFRIPCGSELKVKIKIGGVDWDIDQRDLISVRQLRNTQICHGMIVGGATDNNEWILGTTFLKNVYSVYDSLSHKIGFAKLNVSNLNSQ</sequence>
<dbReference type="InterPro" id="IPR033121">
    <property type="entry name" value="PEPTIDASE_A1"/>
</dbReference>
<protein>
    <submittedName>
        <fullName evidence="5">Aspartic peptidase domain-containing protein</fullName>
    </submittedName>
</protein>